<reference evidence="1" key="1">
    <citation type="journal article" date="2020" name="Nature">
        <title>Giant virus diversity and host interactions through global metagenomics.</title>
        <authorList>
            <person name="Schulz F."/>
            <person name="Roux S."/>
            <person name="Paez-Espino D."/>
            <person name="Jungbluth S."/>
            <person name="Walsh D.A."/>
            <person name="Denef V.J."/>
            <person name="McMahon K.D."/>
            <person name="Konstantinidis K.T."/>
            <person name="Eloe-Fadrosh E.A."/>
            <person name="Kyrpides N.C."/>
            <person name="Woyke T."/>
        </authorList>
    </citation>
    <scope>NUCLEOTIDE SEQUENCE</scope>
    <source>
        <strain evidence="1">GVMAG-S-1029409-49</strain>
    </source>
</reference>
<evidence type="ECO:0000313" key="1">
    <source>
        <dbReference type="EMBL" id="QHU35635.1"/>
    </source>
</evidence>
<dbReference type="EMBL" id="MN740610">
    <property type="protein sequence ID" value="QHU35635.1"/>
    <property type="molecule type" value="Genomic_DNA"/>
</dbReference>
<sequence>MDTSTFVYEEGSHGWSSNGYRSILPNCFVKTPVGNFVTVKWKPDMIRPKICRPLHAEDCVCVACLVHWVAEYLSQSTSIIHFCPSYGYEDWLGEPCCRSDMQCPANTSLEFDFGNMHL</sequence>
<accession>A0A6C0M027</accession>
<organism evidence="1">
    <name type="scientific">viral metagenome</name>
    <dbReference type="NCBI Taxonomy" id="1070528"/>
    <lineage>
        <taxon>unclassified sequences</taxon>
        <taxon>metagenomes</taxon>
        <taxon>organismal metagenomes</taxon>
    </lineage>
</organism>
<dbReference type="AlphaFoldDB" id="A0A6C0M027"/>
<proteinExistence type="predicted"/>
<name>A0A6C0M027_9ZZZZ</name>
<protein>
    <submittedName>
        <fullName evidence="1">Uncharacterized protein</fullName>
    </submittedName>
</protein>